<evidence type="ECO:0000313" key="3">
    <source>
        <dbReference type="Proteomes" id="UP001590950"/>
    </source>
</evidence>
<reference evidence="2 3" key="1">
    <citation type="submission" date="2024-09" db="EMBL/GenBank/DDBJ databases">
        <title>Rethinking Asexuality: The Enigmatic Case of Functional Sexual Genes in Lepraria (Stereocaulaceae).</title>
        <authorList>
            <person name="Doellman M."/>
            <person name="Sun Y."/>
            <person name="Barcenas-Pena A."/>
            <person name="Lumbsch H.T."/>
            <person name="Grewe F."/>
        </authorList>
    </citation>
    <scope>NUCLEOTIDE SEQUENCE [LARGE SCALE GENOMIC DNA]</scope>
    <source>
        <strain evidence="2 3">Mercado 3170</strain>
    </source>
</reference>
<proteinExistence type="predicted"/>
<feature type="transmembrane region" description="Helical" evidence="1">
    <location>
        <begin position="157"/>
        <end position="181"/>
    </location>
</feature>
<accession>A0ABR4ATI3</accession>
<keyword evidence="3" id="KW-1185">Reference proteome</keyword>
<gene>
    <name evidence="2" type="ORF">N7G274_000482</name>
</gene>
<evidence type="ECO:0000313" key="2">
    <source>
        <dbReference type="EMBL" id="KAL2048570.1"/>
    </source>
</evidence>
<evidence type="ECO:0000256" key="1">
    <source>
        <dbReference type="SAM" id="Phobius"/>
    </source>
</evidence>
<feature type="transmembrane region" description="Helical" evidence="1">
    <location>
        <begin position="109"/>
        <end position="137"/>
    </location>
</feature>
<keyword evidence="1" id="KW-0472">Membrane</keyword>
<sequence>MSSYSAYWFMKWSLENSNIYDSIKWRLGTALLAQESVSQWVSIPLPPDQWQLEANQLFATSLARVQYDAWSIATGEDRQRPGYVDKTPDEAKGQLCGLYKFKTLDFTNINLAAFIGLAVLAIFVFILGLDASSAWFMPRSKKEKIKVKDEEMSNSTLIIDLCVKGLKWIFCTFGCFVCMVVNRLKRRCYTCYCFICKVVREAWEKLRE</sequence>
<dbReference type="EMBL" id="JBEFKJ010000001">
    <property type="protein sequence ID" value="KAL2048570.1"/>
    <property type="molecule type" value="Genomic_DNA"/>
</dbReference>
<protein>
    <submittedName>
        <fullName evidence="2">Uncharacterized protein</fullName>
    </submittedName>
</protein>
<name>A0ABR4ATI3_9LECA</name>
<comment type="caution">
    <text evidence="2">The sequence shown here is derived from an EMBL/GenBank/DDBJ whole genome shotgun (WGS) entry which is preliminary data.</text>
</comment>
<dbReference type="Proteomes" id="UP001590950">
    <property type="component" value="Unassembled WGS sequence"/>
</dbReference>
<keyword evidence="1" id="KW-1133">Transmembrane helix</keyword>
<organism evidence="2 3">
    <name type="scientific">Stereocaulon virgatum</name>
    <dbReference type="NCBI Taxonomy" id="373712"/>
    <lineage>
        <taxon>Eukaryota</taxon>
        <taxon>Fungi</taxon>
        <taxon>Dikarya</taxon>
        <taxon>Ascomycota</taxon>
        <taxon>Pezizomycotina</taxon>
        <taxon>Lecanoromycetes</taxon>
        <taxon>OSLEUM clade</taxon>
        <taxon>Lecanoromycetidae</taxon>
        <taxon>Lecanorales</taxon>
        <taxon>Lecanorineae</taxon>
        <taxon>Stereocaulaceae</taxon>
        <taxon>Stereocaulon</taxon>
    </lineage>
</organism>
<keyword evidence="1" id="KW-0812">Transmembrane</keyword>